<keyword evidence="2" id="KW-0503">Monooxygenase</keyword>
<gene>
    <name evidence="4" type="ORF">CHIRRI_LOCUS1687</name>
</gene>
<dbReference type="InterPro" id="IPR001128">
    <property type="entry name" value="Cyt_P450"/>
</dbReference>
<dbReference type="Proteomes" id="UP001153620">
    <property type="component" value="Chromosome 1"/>
</dbReference>
<comment type="similarity">
    <text evidence="1">Belongs to the cytochrome P450 family.</text>
</comment>
<feature type="compositionally biased region" description="Polar residues" evidence="3">
    <location>
        <begin position="10"/>
        <end position="23"/>
    </location>
</feature>
<evidence type="ECO:0000256" key="3">
    <source>
        <dbReference type="SAM" id="MobiDB-lite"/>
    </source>
</evidence>
<sequence length="77" mass="8862">MKTEMHLLDVSQQPTINNKPLSNENIQHGVDTFDEHDTTTNAICFTLRMIAKHPKIQEKLNKNIQNEIEDGELTFKA</sequence>
<evidence type="ECO:0008006" key="6">
    <source>
        <dbReference type="Google" id="ProtNLM"/>
    </source>
</evidence>
<dbReference type="InterPro" id="IPR036396">
    <property type="entry name" value="Cyt_P450_sf"/>
</dbReference>
<reference evidence="4" key="1">
    <citation type="submission" date="2022-01" db="EMBL/GenBank/DDBJ databases">
        <authorList>
            <person name="King R."/>
        </authorList>
    </citation>
    <scope>NUCLEOTIDE SEQUENCE</scope>
</reference>
<name>A0A9N9RL63_9DIPT</name>
<dbReference type="OrthoDB" id="1470350at2759"/>
<dbReference type="GO" id="GO:0016705">
    <property type="term" value="F:oxidoreductase activity, acting on paired donors, with incorporation or reduction of molecular oxygen"/>
    <property type="evidence" value="ECO:0007669"/>
    <property type="project" value="InterPro"/>
</dbReference>
<dbReference type="GO" id="GO:0020037">
    <property type="term" value="F:heme binding"/>
    <property type="evidence" value="ECO:0007669"/>
    <property type="project" value="InterPro"/>
</dbReference>
<dbReference type="GO" id="GO:0005506">
    <property type="term" value="F:iron ion binding"/>
    <property type="evidence" value="ECO:0007669"/>
    <property type="project" value="InterPro"/>
</dbReference>
<evidence type="ECO:0000256" key="1">
    <source>
        <dbReference type="ARBA" id="ARBA00010617"/>
    </source>
</evidence>
<proteinExistence type="inferred from homology"/>
<dbReference type="GO" id="GO:0004497">
    <property type="term" value="F:monooxygenase activity"/>
    <property type="evidence" value="ECO:0007669"/>
    <property type="project" value="UniProtKB-KW"/>
</dbReference>
<keyword evidence="2" id="KW-0560">Oxidoreductase</keyword>
<organism evidence="4 5">
    <name type="scientific">Chironomus riparius</name>
    <dbReference type="NCBI Taxonomy" id="315576"/>
    <lineage>
        <taxon>Eukaryota</taxon>
        <taxon>Metazoa</taxon>
        <taxon>Ecdysozoa</taxon>
        <taxon>Arthropoda</taxon>
        <taxon>Hexapoda</taxon>
        <taxon>Insecta</taxon>
        <taxon>Pterygota</taxon>
        <taxon>Neoptera</taxon>
        <taxon>Endopterygota</taxon>
        <taxon>Diptera</taxon>
        <taxon>Nematocera</taxon>
        <taxon>Chironomoidea</taxon>
        <taxon>Chironomidae</taxon>
        <taxon>Chironominae</taxon>
        <taxon>Chironomus</taxon>
    </lineage>
</organism>
<evidence type="ECO:0000313" key="4">
    <source>
        <dbReference type="EMBL" id="CAG9798705.1"/>
    </source>
</evidence>
<keyword evidence="5" id="KW-1185">Reference proteome</keyword>
<evidence type="ECO:0000256" key="2">
    <source>
        <dbReference type="ARBA" id="ARBA00023033"/>
    </source>
</evidence>
<evidence type="ECO:0000313" key="5">
    <source>
        <dbReference type="Proteomes" id="UP001153620"/>
    </source>
</evidence>
<reference evidence="4" key="2">
    <citation type="submission" date="2022-10" db="EMBL/GenBank/DDBJ databases">
        <authorList>
            <consortium name="ENA_rothamsted_submissions"/>
            <consortium name="culmorum"/>
            <person name="King R."/>
        </authorList>
    </citation>
    <scope>NUCLEOTIDE SEQUENCE</scope>
</reference>
<dbReference type="Pfam" id="PF00067">
    <property type="entry name" value="p450"/>
    <property type="match status" value="1"/>
</dbReference>
<accession>A0A9N9RL63</accession>
<dbReference type="SUPFAM" id="SSF48264">
    <property type="entry name" value="Cytochrome P450"/>
    <property type="match status" value="1"/>
</dbReference>
<dbReference type="Gene3D" id="1.10.630.10">
    <property type="entry name" value="Cytochrome P450"/>
    <property type="match status" value="1"/>
</dbReference>
<protein>
    <recommendedName>
        <fullName evidence="6">Cytochrome P450</fullName>
    </recommendedName>
</protein>
<dbReference type="EMBL" id="OU895877">
    <property type="protein sequence ID" value="CAG9798705.1"/>
    <property type="molecule type" value="Genomic_DNA"/>
</dbReference>
<dbReference type="AlphaFoldDB" id="A0A9N9RL63"/>
<feature type="region of interest" description="Disordered" evidence="3">
    <location>
        <begin position="1"/>
        <end position="23"/>
    </location>
</feature>